<evidence type="ECO:0000313" key="3">
    <source>
        <dbReference type="Proteomes" id="UP000262607"/>
    </source>
</evidence>
<keyword evidence="1" id="KW-0812">Transmembrane</keyword>
<name>A0AAD1CLV2_9FLAO</name>
<gene>
    <name evidence="2" type="ORF">CPU2_158</name>
</gene>
<feature type="transmembrane region" description="Helical" evidence="1">
    <location>
        <begin position="12"/>
        <end position="32"/>
    </location>
</feature>
<dbReference type="GeneID" id="66556913"/>
<keyword evidence="1" id="KW-1133">Transmembrane helix</keyword>
<proteinExistence type="predicted"/>
<dbReference type="AlphaFoldDB" id="A0AAD1CLV2"/>
<evidence type="ECO:0000313" key="2">
    <source>
        <dbReference type="EMBL" id="BBA17668.1"/>
    </source>
</evidence>
<dbReference type="Proteomes" id="UP000262607">
    <property type="component" value="Chromosome"/>
</dbReference>
<organism evidence="2 3">
    <name type="scientific">Blattabacterium punctulatus CPU2</name>
    <dbReference type="NCBI Taxonomy" id="1457032"/>
    <lineage>
        <taxon>Bacteria</taxon>
        <taxon>Pseudomonadati</taxon>
        <taxon>Bacteroidota</taxon>
        <taxon>Flavobacteriia</taxon>
        <taxon>Flavobacteriales</taxon>
        <taxon>Blattabacteriaceae</taxon>
        <taxon>Blattabacterium</taxon>
    </lineage>
</organism>
<evidence type="ECO:0000256" key="1">
    <source>
        <dbReference type="SAM" id="Phobius"/>
    </source>
</evidence>
<reference evidence="2 3" key="1">
    <citation type="submission" date="2014-06" db="EMBL/GenBank/DDBJ databases">
        <title>Genome sequence of the intracellular symbiont Blattabacterium cuenoti, strain CPU2 from the wood feeding cockroach Cryptocercus punctulatus.</title>
        <authorList>
            <person name="Kinjo Y."/>
            <person name="Ohkuma M."/>
            <person name="Tokuda G."/>
        </authorList>
    </citation>
    <scope>NUCLEOTIDE SEQUENCE [LARGE SCALE GENOMIC DNA]</scope>
    <source>
        <strain evidence="2 3">CPU2</strain>
    </source>
</reference>
<protein>
    <submittedName>
        <fullName evidence="2">Uncharacterized protein</fullName>
    </submittedName>
</protein>
<accession>A0AAD1CLV2</accession>
<dbReference type="EMBL" id="AP014610">
    <property type="protein sequence ID" value="BBA17668.1"/>
    <property type="molecule type" value="Genomic_DNA"/>
</dbReference>
<dbReference type="PROSITE" id="PS51257">
    <property type="entry name" value="PROKAR_LIPOPROTEIN"/>
    <property type="match status" value="1"/>
</dbReference>
<sequence>MIKKIWEKKNLINILFIVYFFGFFFVSCNIIKKIPKETYLLKKNKQNLNFLFLKKIIPKNKYIKSIYCHFFHFKNVEKTIRIESHYLKKNSVKNVNSKGFFEDNINFYIFRKKKKKGKITYNIHTSGRPYFINEIIYNFQEKELKDIYINNINSSLIKKREQYSEKNIIFEIERMKKMYENYGYYNFNVSDIKFHVNFIENQKINLYMEVKNFHNHKKYLFNKIVIRINNENKNFFIYNGYKFFVPTDKKLNPKIITDVFTIFPGSLYNKNEVLKTQKNIYSLHNFYINQFKVEEEKKNNLNSKIAFLNAEIFLKTIKSNEFKFYLVNSISKKMDIKINPKITLLSRNILQQNGENFMFSIKGSLNFSPKEIFNLSKISFQGNFIYPGFLSTFISSMIPKYYLYRTHTSIFFQKKNKKNIDIKKYIFSNFINYEWKVTPYRKHKIKMITLKVIKKMINFKNVKKTNNNHFDSKNTIQKKKINKIKDNFIHSIIYNYEMNQFLDHSTKNPIALRGNIDISVNILYYLFQKFFFPYKNKLLNNIFLVKYNLDFKKYFFLSKNYFLISRFFLEKNFNYEKIPKNSFSGISKFCKKGRESNSIHLNIDKNSSFNKILLVNEYRNKILSNFFSVIFFYLENRELLNKENNNSKKIEKLIWNPFYKEFLLEGGIGVRYDLKFFVFFVDLVYKFYDSSQQKEWIINYIKLKKPWINFGINPQF</sequence>
<keyword evidence="1" id="KW-0472">Membrane</keyword>
<dbReference type="RefSeq" id="WP_235611977.1">
    <property type="nucleotide sequence ID" value="NZ_AP014610.1"/>
</dbReference>